<evidence type="ECO:0000256" key="1">
    <source>
        <dbReference type="ARBA" id="ARBA00023078"/>
    </source>
</evidence>
<dbReference type="AlphaFoldDB" id="A0AAV9ITE2"/>
<dbReference type="SUPFAM" id="SSF101112">
    <property type="entry name" value="Oxygen-evolving enhancer protein 3"/>
    <property type="match status" value="1"/>
</dbReference>
<comment type="caution">
    <text evidence="2">The sequence shown here is derived from an EMBL/GenBank/DDBJ whole genome shotgun (WGS) entry which is preliminary data.</text>
</comment>
<name>A0AAV9ITE2_CYACA</name>
<gene>
    <name evidence="2" type="ORF">CDCA_CDCA05G1584</name>
</gene>
<protein>
    <recommendedName>
        <fullName evidence="4">Photosystem II protein PsbQ</fullName>
    </recommendedName>
</protein>
<organism evidence="2 3">
    <name type="scientific">Cyanidium caldarium</name>
    <name type="common">Red alga</name>
    <dbReference type="NCBI Taxonomy" id="2771"/>
    <lineage>
        <taxon>Eukaryota</taxon>
        <taxon>Rhodophyta</taxon>
        <taxon>Bangiophyceae</taxon>
        <taxon>Cyanidiales</taxon>
        <taxon>Cyanidiaceae</taxon>
        <taxon>Cyanidium</taxon>
    </lineage>
</organism>
<sequence length="172" mass="18967">MLSGALDATRRDDWQHACSRRGVLTALVSSVLGLTLLPAWRAGAAEAPVALPDKVQQFARLLADRQAWTALGQALRKRTDAVSDGEWHSIQVYLRQLYQDAAVLDAMAAARPASEGPLRALASEFRQRVRQLDGPAKQRDKEAFLQGHARTVEVLGRFLERWQASSDVPAEL</sequence>
<proteinExistence type="predicted"/>
<dbReference type="InterPro" id="IPR023222">
    <property type="entry name" value="PsbQ-like_dom_sf"/>
</dbReference>
<accession>A0AAV9ITE2</accession>
<evidence type="ECO:0008006" key="4">
    <source>
        <dbReference type="Google" id="ProtNLM"/>
    </source>
</evidence>
<evidence type="ECO:0000313" key="3">
    <source>
        <dbReference type="Proteomes" id="UP001301350"/>
    </source>
</evidence>
<reference evidence="2 3" key="1">
    <citation type="submission" date="2022-07" db="EMBL/GenBank/DDBJ databases">
        <title>Genome-wide signatures of adaptation to extreme environments.</title>
        <authorList>
            <person name="Cho C.H."/>
            <person name="Yoon H.S."/>
        </authorList>
    </citation>
    <scope>NUCLEOTIDE SEQUENCE [LARGE SCALE GENOMIC DNA]</scope>
    <source>
        <strain evidence="2 3">DBV 063 E5</strain>
    </source>
</reference>
<keyword evidence="1" id="KW-0793">Thylakoid</keyword>
<keyword evidence="3" id="KW-1185">Reference proteome</keyword>
<dbReference type="Proteomes" id="UP001301350">
    <property type="component" value="Unassembled WGS sequence"/>
</dbReference>
<evidence type="ECO:0000313" key="2">
    <source>
        <dbReference type="EMBL" id="KAK4535559.1"/>
    </source>
</evidence>
<dbReference type="EMBL" id="JANCYW010000005">
    <property type="protein sequence ID" value="KAK4535559.1"/>
    <property type="molecule type" value="Genomic_DNA"/>
</dbReference>